<dbReference type="RefSeq" id="WP_272742578.1">
    <property type="nucleotide sequence ID" value="NZ_JAQQKW010000013.1"/>
</dbReference>
<dbReference type="InterPro" id="IPR002477">
    <property type="entry name" value="Peptidoglycan-bd-like"/>
</dbReference>
<accession>A0ABT5IIB4</accession>
<evidence type="ECO:0000256" key="1">
    <source>
        <dbReference type="SAM" id="SignalP"/>
    </source>
</evidence>
<keyword evidence="1" id="KW-0732">Signal</keyword>
<dbReference type="InterPro" id="IPR036366">
    <property type="entry name" value="PGBDSf"/>
</dbReference>
<reference evidence="3 4" key="1">
    <citation type="submission" date="2023-01" db="EMBL/GenBank/DDBJ databases">
        <title>Novel species of the genus Asticcacaulis isolated from rivers.</title>
        <authorList>
            <person name="Lu H."/>
        </authorList>
    </citation>
    <scope>NUCLEOTIDE SEQUENCE [LARGE SCALE GENOMIC DNA]</scope>
    <source>
        <strain evidence="3 4">DXS10W</strain>
    </source>
</reference>
<organism evidence="3 4">
    <name type="scientific">Asticcacaulis currens</name>
    <dbReference type="NCBI Taxonomy" id="2984210"/>
    <lineage>
        <taxon>Bacteria</taxon>
        <taxon>Pseudomonadati</taxon>
        <taxon>Pseudomonadota</taxon>
        <taxon>Alphaproteobacteria</taxon>
        <taxon>Caulobacterales</taxon>
        <taxon>Caulobacteraceae</taxon>
        <taxon>Asticcacaulis</taxon>
    </lineage>
</organism>
<evidence type="ECO:0000313" key="4">
    <source>
        <dbReference type="Proteomes" id="UP001216595"/>
    </source>
</evidence>
<dbReference type="InterPro" id="IPR036365">
    <property type="entry name" value="PGBD-like_sf"/>
</dbReference>
<dbReference type="EMBL" id="JAQQKW010000013">
    <property type="protein sequence ID" value="MDC7695928.1"/>
    <property type="molecule type" value="Genomic_DNA"/>
</dbReference>
<dbReference type="SUPFAM" id="SSF47090">
    <property type="entry name" value="PGBD-like"/>
    <property type="match status" value="1"/>
</dbReference>
<sequence length="419" mass="46364">MRNWTLNTGASLLALAVVACAAGAVAGEAATRPVVKPVSGSVLKDTPSAYGASGAQGVYMGEAKAPVVSPSARPGDCPAGAVAGDHPDLPASVVKEARPNQCYTRLMKAPVLEAYTEREIVKPERFETYTVEEKWRWAERQVVDKPAYVRREVIKPVTRTVVEDRVVQEGYWSEEPVPPVYEKRVESVMVRPARQEWVRSEGIATGAALVTPGDHQPVRYRADGMLTWPGKDPVVIQGGPETTEYLQKGSAQTVWCLKEVPAEYRRVERLVEVAPATVRRVWVKPKIEKVERVIIEREGKVIEEPVAATYRTEKYKEILSPARTETRRIEPEYRNVEKTRVVKAPEPVWREVLCERNTTPDKVKAIQMALKQRGYDPGPVDGTLGTKTVAAMQKFQADQGLPQGQISVEAAEALGVKIH</sequence>
<dbReference type="Proteomes" id="UP001216595">
    <property type="component" value="Unassembled WGS sequence"/>
</dbReference>
<dbReference type="PROSITE" id="PS51257">
    <property type="entry name" value="PROKAR_LIPOPROTEIN"/>
    <property type="match status" value="1"/>
</dbReference>
<name>A0ABT5IIB4_9CAUL</name>
<protein>
    <submittedName>
        <fullName evidence="3">Peptidoglycan-binding domain-containing protein</fullName>
    </submittedName>
</protein>
<dbReference type="Pfam" id="PF01471">
    <property type="entry name" value="PG_binding_1"/>
    <property type="match status" value="1"/>
</dbReference>
<comment type="caution">
    <text evidence="3">The sequence shown here is derived from an EMBL/GenBank/DDBJ whole genome shotgun (WGS) entry which is preliminary data.</text>
</comment>
<feature type="signal peptide" evidence="1">
    <location>
        <begin position="1"/>
        <end position="21"/>
    </location>
</feature>
<evidence type="ECO:0000259" key="2">
    <source>
        <dbReference type="Pfam" id="PF01471"/>
    </source>
</evidence>
<keyword evidence="4" id="KW-1185">Reference proteome</keyword>
<dbReference type="Gene3D" id="1.10.101.10">
    <property type="entry name" value="PGBD-like superfamily/PGBD"/>
    <property type="match status" value="1"/>
</dbReference>
<feature type="chain" id="PRO_5047452099" evidence="1">
    <location>
        <begin position="22"/>
        <end position="419"/>
    </location>
</feature>
<gene>
    <name evidence="3" type="ORF">PQU94_16740</name>
</gene>
<proteinExistence type="predicted"/>
<feature type="domain" description="Peptidoglycan binding-like" evidence="2">
    <location>
        <begin position="361"/>
        <end position="403"/>
    </location>
</feature>
<evidence type="ECO:0000313" key="3">
    <source>
        <dbReference type="EMBL" id="MDC7695928.1"/>
    </source>
</evidence>